<feature type="chain" id="PRO_5039510142" description="DUF3179 domain-containing protein" evidence="2">
    <location>
        <begin position="22"/>
        <end position="392"/>
    </location>
</feature>
<keyword evidence="4" id="KW-1185">Reference proteome</keyword>
<gene>
    <name evidence="3" type="ORF">BKA08_000044</name>
</gene>
<protein>
    <recommendedName>
        <fullName evidence="5">DUF3179 domain-containing protein</fullName>
    </recommendedName>
</protein>
<dbReference type="AlphaFoldDB" id="A0A7Y9JP54"/>
<feature type="compositionally biased region" description="Low complexity" evidence="1">
    <location>
        <begin position="30"/>
        <end position="48"/>
    </location>
</feature>
<comment type="caution">
    <text evidence="3">The sequence shown here is derived from an EMBL/GenBank/DDBJ whole genome shotgun (WGS) entry which is preliminary data.</text>
</comment>
<evidence type="ECO:0000256" key="2">
    <source>
        <dbReference type="SAM" id="SignalP"/>
    </source>
</evidence>
<name>A0A7Y9JP54_9ACTN</name>
<dbReference type="PROSITE" id="PS51257">
    <property type="entry name" value="PROKAR_LIPOPROTEIN"/>
    <property type="match status" value="1"/>
</dbReference>
<keyword evidence="2" id="KW-0732">Signal</keyword>
<feature type="region of interest" description="Disordered" evidence="1">
    <location>
        <begin position="24"/>
        <end position="82"/>
    </location>
</feature>
<accession>A0A7Y9JP54</accession>
<proteinExistence type="predicted"/>
<evidence type="ECO:0000313" key="4">
    <source>
        <dbReference type="Proteomes" id="UP000516957"/>
    </source>
</evidence>
<organism evidence="3 4">
    <name type="scientific">Nocardioides marinisabuli</name>
    <dbReference type="NCBI Taxonomy" id="419476"/>
    <lineage>
        <taxon>Bacteria</taxon>
        <taxon>Bacillati</taxon>
        <taxon>Actinomycetota</taxon>
        <taxon>Actinomycetes</taxon>
        <taxon>Propionibacteriales</taxon>
        <taxon>Nocardioidaceae</taxon>
        <taxon>Nocardioides</taxon>
    </lineage>
</organism>
<dbReference type="RefSeq" id="WP_179613777.1">
    <property type="nucleotide sequence ID" value="NZ_CP059163.1"/>
</dbReference>
<feature type="signal peptide" evidence="2">
    <location>
        <begin position="1"/>
        <end position="21"/>
    </location>
</feature>
<reference evidence="3 4" key="1">
    <citation type="submission" date="2020-07" db="EMBL/GenBank/DDBJ databases">
        <title>Sequencing the genomes of 1000 actinobacteria strains.</title>
        <authorList>
            <person name="Klenk H.-P."/>
        </authorList>
    </citation>
    <scope>NUCLEOTIDE SEQUENCE [LARGE SCALE GENOMIC DNA]</scope>
    <source>
        <strain evidence="3 4">DSM 18965</strain>
    </source>
</reference>
<dbReference type="EMBL" id="JACCBE010000001">
    <property type="protein sequence ID" value="NYD55806.1"/>
    <property type="molecule type" value="Genomic_DNA"/>
</dbReference>
<dbReference type="Proteomes" id="UP000516957">
    <property type="component" value="Unassembled WGS sequence"/>
</dbReference>
<dbReference type="Pfam" id="PF11376">
    <property type="entry name" value="DUF3179"/>
    <property type="match status" value="1"/>
</dbReference>
<evidence type="ECO:0008006" key="5">
    <source>
        <dbReference type="Google" id="ProtNLM"/>
    </source>
</evidence>
<evidence type="ECO:0000256" key="1">
    <source>
        <dbReference type="SAM" id="MobiDB-lite"/>
    </source>
</evidence>
<dbReference type="InterPro" id="IPR021516">
    <property type="entry name" value="DUF3179"/>
</dbReference>
<evidence type="ECO:0000313" key="3">
    <source>
        <dbReference type="EMBL" id="NYD55806.1"/>
    </source>
</evidence>
<sequence>MTPRAAGVPALVLTGALLLSACGSDPEPSTPAAGADPSASAGAVGGSALDDLRDPAFPEPLLPLEDLLSGGPPPDGIPAIDDPQHEQVADVDWLEDDEPVLSLTVGEETRAYPLRVLTWHEIANDVVDGVPVAVTYCPLCNSGVAFERTVEGEETTFGVSGLLYADNLVMFDRATESLWPQLTGVAAVGVRTGTALRSIPMGTVGWSQFREEHPGALVLSRDTGHDRDYGRNPYVGYDDPGSDPLFELPGEPDDRLPPKFRVVGVGTGADAVAVERGRLATAGVVRVDVGDRPVTLWHLPGQRSALGAAAIDEGAEIGTVAAFVARLDGQEVAFERDAAGRVVDVVTGSTWNAFGRATDGPLAGRRLRPVVHLDTFWFSWVAFQPETALVQP</sequence>